<gene>
    <name evidence="2" type="ORF">GRF29_1g1899879</name>
</gene>
<evidence type="ECO:0000313" key="3">
    <source>
        <dbReference type="Proteomes" id="UP001280581"/>
    </source>
</evidence>
<protein>
    <submittedName>
        <fullName evidence="2">Uncharacterized protein</fullName>
    </submittedName>
</protein>
<reference evidence="2 3" key="1">
    <citation type="submission" date="2021-02" db="EMBL/GenBank/DDBJ databases">
        <title>Genome assembly of Pseudopithomyces chartarum.</title>
        <authorList>
            <person name="Jauregui R."/>
            <person name="Singh J."/>
            <person name="Voisey C."/>
        </authorList>
    </citation>
    <scope>NUCLEOTIDE SEQUENCE [LARGE SCALE GENOMIC DNA]</scope>
    <source>
        <strain evidence="2 3">AGR01</strain>
    </source>
</reference>
<feature type="signal peptide" evidence="1">
    <location>
        <begin position="1"/>
        <end position="16"/>
    </location>
</feature>
<keyword evidence="1" id="KW-0732">Signal</keyword>
<dbReference type="Proteomes" id="UP001280581">
    <property type="component" value="Unassembled WGS sequence"/>
</dbReference>
<feature type="chain" id="PRO_5042838840" evidence="1">
    <location>
        <begin position="17"/>
        <end position="84"/>
    </location>
</feature>
<accession>A0AAN6M9B0</accession>
<sequence>MKSFLAMLALTCAASAATLAPLAVCNARKGESCPGSNQRGCENNGGHSMLCVATSPGKYNWIYADNCPDSKAHCDCATGFCVPN</sequence>
<evidence type="ECO:0000313" key="2">
    <source>
        <dbReference type="EMBL" id="KAK3217079.1"/>
    </source>
</evidence>
<dbReference type="EMBL" id="WVTA01000001">
    <property type="protein sequence ID" value="KAK3217079.1"/>
    <property type="molecule type" value="Genomic_DNA"/>
</dbReference>
<comment type="caution">
    <text evidence="2">The sequence shown here is derived from an EMBL/GenBank/DDBJ whole genome shotgun (WGS) entry which is preliminary data.</text>
</comment>
<keyword evidence="3" id="KW-1185">Reference proteome</keyword>
<name>A0AAN6M9B0_9PLEO</name>
<organism evidence="2 3">
    <name type="scientific">Pseudopithomyces chartarum</name>
    <dbReference type="NCBI Taxonomy" id="1892770"/>
    <lineage>
        <taxon>Eukaryota</taxon>
        <taxon>Fungi</taxon>
        <taxon>Dikarya</taxon>
        <taxon>Ascomycota</taxon>
        <taxon>Pezizomycotina</taxon>
        <taxon>Dothideomycetes</taxon>
        <taxon>Pleosporomycetidae</taxon>
        <taxon>Pleosporales</taxon>
        <taxon>Massarineae</taxon>
        <taxon>Didymosphaeriaceae</taxon>
        <taxon>Pseudopithomyces</taxon>
    </lineage>
</organism>
<dbReference type="AlphaFoldDB" id="A0AAN6M9B0"/>
<evidence type="ECO:0000256" key="1">
    <source>
        <dbReference type="SAM" id="SignalP"/>
    </source>
</evidence>
<proteinExistence type="predicted"/>